<gene>
    <name evidence="2" type="ORF">RM520_14300</name>
</gene>
<sequence>MGKQLKELTPKLTDFIKKQPMFFVGTSMQEGKINISPKGLDSLRVLNENRVVWLNLTGSGNETAAHLLKQNRMTLMFCAFEGPPLILRLYGTANIYHQYDAFWKEHISLFKDIPGRRQLIDFKIDLVQTSCGMAVPLMDFKEERQGLIDWAENKGEDGIRAYWEKKNTQSLDGHDTAIFKKDKP</sequence>
<reference evidence="2 3" key="1">
    <citation type="submission" date="2023-09" db="EMBL/GenBank/DDBJ databases">
        <authorList>
            <person name="Rey-Velasco X."/>
        </authorList>
    </citation>
    <scope>NUCLEOTIDE SEQUENCE [LARGE SCALE GENOMIC DNA]</scope>
    <source>
        <strain evidence="2 3">P007</strain>
    </source>
</reference>
<feature type="domain" description="Pyridoxamine 5'-phosphate oxidase N-terminal" evidence="1">
    <location>
        <begin position="8"/>
        <end position="131"/>
    </location>
</feature>
<organism evidence="2 3">
    <name type="scientific">Croceitalea vernalis</name>
    <dbReference type="NCBI Taxonomy" id="3075599"/>
    <lineage>
        <taxon>Bacteria</taxon>
        <taxon>Pseudomonadati</taxon>
        <taxon>Bacteroidota</taxon>
        <taxon>Flavobacteriia</taxon>
        <taxon>Flavobacteriales</taxon>
        <taxon>Flavobacteriaceae</taxon>
        <taxon>Croceitalea</taxon>
    </lineage>
</organism>
<dbReference type="RefSeq" id="WP_311388458.1">
    <property type="nucleotide sequence ID" value="NZ_JAVRHU010000005.1"/>
</dbReference>
<dbReference type="Proteomes" id="UP001250662">
    <property type="component" value="Unassembled WGS sequence"/>
</dbReference>
<dbReference type="EC" id="1.4.3.5" evidence="2"/>
<name>A0ABU3BKV4_9FLAO</name>
<dbReference type="InterPro" id="IPR012349">
    <property type="entry name" value="Split_barrel_FMN-bd"/>
</dbReference>
<evidence type="ECO:0000313" key="2">
    <source>
        <dbReference type="EMBL" id="MDT0622797.1"/>
    </source>
</evidence>
<dbReference type="InterPro" id="IPR011576">
    <property type="entry name" value="Pyridox_Oxase_N"/>
</dbReference>
<dbReference type="EMBL" id="JAVRHU010000005">
    <property type="protein sequence ID" value="MDT0622797.1"/>
    <property type="molecule type" value="Genomic_DNA"/>
</dbReference>
<dbReference type="EC" id="1.-.-.-" evidence="2"/>
<accession>A0ABU3BKV4</accession>
<dbReference type="Pfam" id="PF01243">
    <property type="entry name" value="PNPOx_N"/>
    <property type="match status" value="1"/>
</dbReference>
<proteinExistence type="predicted"/>
<dbReference type="PANTHER" id="PTHR39336">
    <property type="entry name" value="PYRIDOXAMINE PHOSPHATE OXIDASE FAMILY PROTEIN (AFU_ORTHOLOGUE AFUA_6G11440)"/>
    <property type="match status" value="1"/>
</dbReference>
<dbReference type="SUPFAM" id="SSF50475">
    <property type="entry name" value="FMN-binding split barrel"/>
    <property type="match status" value="1"/>
</dbReference>
<dbReference type="Gene3D" id="2.30.110.10">
    <property type="entry name" value="Electron Transport, Fmn-binding Protein, Chain A"/>
    <property type="match status" value="1"/>
</dbReference>
<evidence type="ECO:0000259" key="1">
    <source>
        <dbReference type="Pfam" id="PF01243"/>
    </source>
</evidence>
<comment type="caution">
    <text evidence="2">The sequence shown here is derived from an EMBL/GenBank/DDBJ whole genome shotgun (WGS) entry which is preliminary data.</text>
</comment>
<dbReference type="GO" id="GO:0004733">
    <property type="term" value="F:pyridoxamine phosphate oxidase activity"/>
    <property type="evidence" value="ECO:0007669"/>
    <property type="project" value="UniProtKB-EC"/>
</dbReference>
<evidence type="ECO:0000313" key="3">
    <source>
        <dbReference type="Proteomes" id="UP001250662"/>
    </source>
</evidence>
<dbReference type="PANTHER" id="PTHR39336:SF1">
    <property type="entry name" value="PYRIDOXAMINE PHOSPHATE OXIDASE FAMILY PROTEIN (AFU_ORTHOLOGUE AFUA_6G11440)"/>
    <property type="match status" value="1"/>
</dbReference>
<keyword evidence="2" id="KW-0560">Oxidoreductase</keyword>
<keyword evidence="3" id="KW-1185">Reference proteome</keyword>
<protein>
    <submittedName>
        <fullName evidence="2">Pyridoxamine 5'-phosphate oxidase family protein</fullName>
        <ecNumber evidence="2">1.-.-.-</ecNumber>
        <ecNumber evidence="2">1.4.3.5</ecNumber>
    </submittedName>
</protein>